<evidence type="ECO:0000313" key="3">
    <source>
        <dbReference type="Proteomes" id="UP000297248"/>
    </source>
</evidence>
<organism evidence="2 3">
    <name type="scientific">Mucilaginibacter phyllosphaerae</name>
    <dbReference type="NCBI Taxonomy" id="1812349"/>
    <lineage>
        <taxon>Bacteria</taxon>
        <taxon>Pseudomonadati</taxon>
        <taxon>Bacteroidota</taxon>
        <taxon>Sphingobacteriia</taxon>
        <taxon>Sphingobacteriales</taxon>
        <taxon>Sphingobacteriaceae</taxon>
        <taxon>Mucilaginibacter</taxon>
    </lineage>
</organism>
<dbReference type="PANTHER" id="PTHR21197:SF0">
    <property type="entry name" value="UDP-GALACTOPYRANOSE MUTASE"/>
    <property type="match status" value="1"/>
</dbReference>
<dbReference type="PANTHER" id="PTHR21197">
    <property type="entry name" value="UDP-GALACTOPYRANOSE MUTASE"/>
    <property type="match status" value="1"/>
</dbReference>
<reference evidence="2" key="2">
    <citation type="submission" date="2019-03" db="EMBL/GenBank/DDBJ databases">
        <authorList>
            <person name="Yan Y.-Q."/>
            <person name="Du Z.-J."/>
        </authorList>
    </citation>
    <scope>NUCLEOTIDE SEQUENCE</scope>
    <source>
        <strain evidence="2">PP-F2FG21</strain>
    </source>
</reference>
<dbReference type="EMBL" id="SNQG01000005">
    <property type="protein sequence ID" value="TEW65052.1"/>
    <property type="molecule type" value="Genomic_DNA"/>
</dbReference>
<dbReference type="PRINTS" id="PR00419">
    <property type="entry name" value="ADXRDTASE"/>
</dbReference>
<gene>
    <name evidence="2" type="ORF">E2R65_14140</name>
    <name evidence="1" type="ORF">GGR35_002281</name>
</gene>
<evidence type="ECO:0000313" key="1">
    <source>
        <dbReference type="EMBL" id="MBB3969668.1"/>
    </source>
</evidence>
<dbReference type="Gene3D" id="3.50.50.60">
    <property type="entry name" value="FAD/NAD(P)-binding domain"/>
    <property type="match status" value="1"/>
</dbReference>
<dbReference type="Pfam" id="PF13450">
    <property type="entry name" value="NAD_binding_8"/>
    <property type="match status" value="1"/>
</dbReference>
<dbReference type="GO" id="GO:0008767">
    <property type="term" value="F:UDP-galactopyranose mutase activity"/>
    <property type="evidence" value="ECO:0007669"/>
    <property type="project" value="TreeGrafter"/>
</dbReference>
<protein>
    <submittedName>
        <fullName evidence="1">Protoporphyrinogen oxidase</fullName>
    </submittedName>
</protein>
<keyword evidence="4" id="KW-1185">Reference proteome</keyword>
<dbReference type="InterPro" id="IPR036188">
    <property type="entry name" value="FAD/NAD-bd_sf"/>
</dbReference>
<dbReference type="Proteomes" id="UP000297248">
    <property type="component" value="Unassembled WGS sequence"/>
</dbReference>
<comment type="caution">
    <text evidence="2">The sequence shown here is derived from an EMBL/GenBank/DDBJ whole genome shotgun (WGS) entry which is preliminary data.</text>
</comment>
<reference evidence="1 4" key="3">
    <citation type="submission" date="2020-08" db="EMBL/GenBank/DDBJ databases">
        <title>Genomic Encyclopedia of Type Strains, Phase IV (KMG-IV): sequencing the most valuable type-strain genomes for metagenomic binning, comparative biology and taxonomic classification.</title>
        <authorList>
            <person name="Goeker M."/>
        </authorList>
    </citation>
    <scope>NUCLEOTIDE SEQUENCE [LARGE SCALE GENOMIC DNA]</scope>
    <source>
        <strain evidence="1 4">DSM 100995</strain>
    </source>
</reference>
<evidence type="ECO:0000313" key="4">
    <source>
        <dbReference type="Proteomes" id="UP000583101"/>
    </source>
</evidence>
<dbReference type="OrthoDB" id="9769600at2"/>
<dbReference type="RefSeq" id="WP_134337127.1">
    <property type="nucleotide sequence ID" value="NZ_BMCZ01000005.1"/>
</dbReference>
<dbReference type="GO" id="GO:0050660">
    <property type="term" value="F:flavin adenine dinucleotide binding"/>
    <property type="evidence" value="ECO:0007669"/>
    <property type="project" value="TreeGrafter"/>
</dbReference>
<dbReference type="SUPFAM" id="SSF51971">
    <property type="entry name" value="Nucleotide-binding domain"/>
    <property type="match status" value="1"/>
</dbReference>
<reference evidence="2 3" key="1">
    <citation type="journal article" date="2016" name="Int. J. Syst. Evol. Microbiol.">
        <title>Proposal of Mucilaginibacter phyllosphaerae sp. nov. isolated from the phyllosphere of Galium album.</title>
        <authorList>
            <person name="Aydogan E.L."/>
            <person name="Busse H.J."/>
            <person name="Moser G."/>
            <person name="Muller C."/>
            <person name="Kampfer P."/>
            <person name="Glaeser S.P."/>
        </authorList>
    </citation>
    <scope>NUCLEOTIDE SEQUENCE [LARGE SCALE GENOMIC DNA]</scope>
    <source>
        <strain evidence="2 3">PP-F2FG21</strain>
    </source>
</reference>
<proteinExistence type="predicted"/>
<sequence length="455" mass="50593">MKVAIIGAGPTGLTVAHQLSEKNLQVDIYDSAPMVGGFAKSITLWGRNVEIGPHFLDAGNIPQVHDLVLGALNGQYTTYRRKTFIVIGNKRFFYPPVITDILKKMNVAQLCLAAGGLIKQTIAPAKPAKTAEAFVTQHLGAHLYRYFFCNFSKKLWGLDGGMVSDVFAKSLLGFSGGYSPLKIIYKKFSGGFTRTVQQSKYVYPLNGLTTLWEALKQKIQQQGGKFYLSSSINEMACMKKPGKISHIFINDGTINEYDHVISTIPILSLIAYFKNSSGGYLQPAGHINFRSDILVYLKVQLDDAVAGQCFYCYSETIKITRVTNFNEFTPDKELDFAILLLEFWCSDEDEIWYATDAEINRMAVAELQKTGIYPGLKVLDNCIKKVKNAFQIPNLDLTENRDKLTEQLSFFQNLHITGRNASVNFNYGMENAIKDGIDLAATFLAGINTQLVANA</sequence>
<dbReference type="GO" id="GO:0005829">
    <property type="term" value="C:cytosol"/>
    <property type="evidence" value="ECO:0007669"/>
    <property type="project" value="TreeGrafter"/>
</dbReference>
<accession>A0A4Y8AAU2</accession>
<dbReference type="Proteomes" id="UP000583101">
    <property type="component" value="Unassembled WGS sequence"/>
</dbReference>
<evidence type="ECO:0000313" key="2">
    <source>
        <dbReference type="EMBL" id="TEW65052.1"/>
    </source>
</evidence>
<dbReference type="AlphaFoldDB" id="A0A4Y8AAU2"/>
<name>A0A4Y8AAU2_9SPHI</name>
<dbReference type="EMBL" id="JACIEG010000004">
    <property type="protein sequence ID" value="MBB3969668.1"/>
    <property type="molecule type" value="Genomic_DNA"/>
</dbReference>